<dbReference type="STRING" id="476157.GCA_001663155_00115"/>
<feature type="transmembrane region" description="Helical" evidence="1">
    <location>
        <begin position="7"/>
        <end position="27"/>
    </location>
</feature>
<name>A0A562UTV9_9SPHN</name>
<evidence type="ECO:0000256" key="1">
    <source>
        <dbReference type="SAM" id="Phobius"/>
    </source>
</evidence>
<evidence type="ECO:0000313" key="2">
    <source>
        <dbReference type="EMBL" id="TWJ09007.1"/>
    </source>
</evidence>
<keyword evidence="1" id="KW-0472">Membrane</keyword>
<sequence length="133" mass="14302">MDTTLDLVAWSATLLGAFAIAVAIGALRQPGIWGKMVDEIEASPALQLLCGFVELFIGAVIYLLSPWDSTDLLSMVMKSIGGLMMAEALVVMAISDLYFQTWLKNLAAMRRGWPIITLLIGIAVAAAGILRFT</sequence>
<dbReference type="OrthoDB" id="7410390at2"/>
<evidence type="ECO:0000313" key="3">
    <source>
        <dbReference type="Proteomes" id="UP000320547"/>
    </source>
</evidence>
<keyword evidence="3" id="KW-1185">Reference proteome</keyword>
<feature type="transmembrane region" description="Helical" evidence="1">
    <location>
        <begin position="111"/>
        <end position="130"/>
    </location>
</feature>
<feature type="transmembrane region" description="Helical" evidence="1">
    <location>
        <begin position="79"/>
        <end position="99"/>
    </location>
</feature>
<protein>
    <submittedName>
        <fullName evidence="2">Uncharacterized protein</fullName>
    </submittedName>
</protein>
<reference evidence="2 3" key="1">
    <citation type="submission" date="2019-07" db="EMBL/GenBank/DDBJ databases">
        <title>Genomic Encyclopedia of Archaeal and Bacterial Type Strains, Phase II (KMG-II): from individual species to whole genera.</title>
        <authorList>
            <person name="Goeker M."/>
        </authorList>
    </citation>
    <scope>NUCLEOTIDE SEQUENCE [LARGE SCALE GENOMIC DNA]</scope>
    <source>
        <strain evidence="2 3">ATCC BAA-2084</strain>
    </source>
</reference>
<comment type="caution">
    <text evidence="2">The sequence shown here is derived from an EMBL/GenBank/DDBJ whole genome shotgun (WGS) entry which is preliminary data.</text>
</comment>
<keyword evidence="1" id="KW-1133">Transmembrane helix</keyword>
<dbReference type="EMBL" id="VLLK01000001">
    <property type="protein sequence ID" value="TWJ09007.1"/>
    <property type="molecule type" value="Genomic_DNA"/>
</dbReference>
<dbReference type="RefSeq" id="WP_067596474.1">
    <property type="nucleotide sequence ID" value="NZ_CP015963.1"/>
</dbReference>
<gene>
    <name evidence="2" type="ORF">JN10_0629</name>
</gene>
<organism evidence="2 3">
    <name type="scientific">Altererythrobacter ishigakiensis</name>
    <dbReference type="NCBI Taxonomy" id="476157"/>
    <lineage>
        <taxon>Bacteria</taxon>
        <taxon>Pseudomonadati</taxon>
        <taxon>Pseudomonadota</taxon>
        <taxon>Alphaproteobacteria</taxon>
        <taxon>Sphingomonadales</taxon>
        <taxon>Erythrobacteraceae</taxon>
        <taxon>Altererythrobacter</taxon>
    </lineage>
</organism>
<proteinExistence type="predicted"/>
<feature type="transmembrane region" description="Helical" evidence="1">
    <location>
        <begin position="48"/>
        <end position="67"/>
    </location>
</feature>
<keyword evidence="1" id="KW-0812">Transmembrane</keyword>
<accession>A0A562UTV9</accession>
<dbReference type="AlphaFoldDB" id="A0A562UTV9"/>
<dbReference type="Proteomes" id="UP000320547">
    <property type="component" value="Unassembled WGS sequence"/>
</dbReference>